<evidence type="ECO:0000313" key="5">
    <source>
        <dbReference type="Proteomes" id="UP001595773"/>
    </source>
</evidence>
<dbReference type="SUPFAM" id="SSF51306">
    <property type="entry name" value="LexA/Signal peptidase"/>
    <property type="match status" value="1"/>
</dbReference>
<feature type="transmembrane region" description="Helical" evidence="3">
    <location>
        <begin position="50"/>
        <end position="75"/>
    </location>
</feature>
<reference evidence="5" key="1">
    <citation type="journal article" date="2019" name="Int. J. Syst. Evol. Microbiol.">
        <title>The Global Catalogue of Microorganisms (GCM) 10K type strain sequencing project: providing services to taxonomists for standard genome sequencing and annotation.</title>
        <authorList>
            <consortium name="The Broad Institute Genomics Platform"/>
            <consortium name="The Broad Institute Genome Sequencing Center for Infectious Disease"/>
            <person name="Wu L."/>
            <person name="Ma J."/>
        </authorList>
    </citation>
    <scope>NUCLEOTIDE SEQUENCE [LARGE SCALE GENOMIC DNA]</scope>
    <source>
        <strain evidence="5">CGMCC 1.10698</strain>
    </source>
</reference>
<dbReference type="Pfam" id="PF11999">
    <property type="entry name" value="Ice_binding"/>
    <property type="match status" value="1"/>
</dbReference>
<dbReference type="Proteomes" id="UP001595773">
    <property type="component" value="Unassembled WGS sequence"/>
</dbReference>
<organism evidence="4 5">
    <name type="scientific">Arthrobacter cryoconiti</name>
    <dbReference type="NCBI Taxonomy" id="748907"/>
    <lineage>
        <taxon>Bacteria</taxon>
        <taxon>Bacillati</taxon>
        <taxon>Actinomycetota</taxon>
        <taxon>Actinomycetes</taxon>
        <taxon>Micrococcales</taxon>
        <taxon>Micrococcaceae</taxon>
        <taxon>Arthrobacter</taxon>
    </lineage>
</organism>
<feature type="transmembrane region" description="Helical" evidence="3">
    <location>
        <begin position="219"/>
        <end position="238"/>
    </location>
</feature>
<protein>
    <submittedName>
        <fullName evidence="4">Ice-binding family protein</fullName>
    </submittedName>
</protein>
<proteinExistence type="inferred from homology"/>
<keyword evidence="3" id="KW-0812">Transmembrane</keyword>
<dbReference type="RefSeq" id="WP_230066649.1">
    <property type="nucleotide sequence ID" value="NZ_BAABLL010000019.1"/>
</dbReference>
<dbReference type="CDD" id="cd06530">
    <property type="entry name" value="S26_SPase_I"/>
    <property type="match status" value="1"/>
</dbReference>
<evidence type="ECO:0000256" key="2">
    <source>
        <dbReference type="ARBA" id="ARBA00022729"/>
    </source>
</evidence>
<keyword evidence="5" id="KW-1185">Reference proteome</keyword>
<comment type="caution">
    <text evidence="4">The sequence shown here is derived from an EMBL/GenBank/DDBJ whole genome shotgun (WGS) entry which is preliminary data.</text>
</comment>
<evidence type="ECO:0000313" key="4">
    <source>
        <dbReference type="EMBL" id="MFC4265032.1"/>
    </source>
</evidence>
<dbReference type="EMBL" id="JBHSCQ010000005">
    <property type="protein sequence ID" value="MFC4265032.1"/>
    <property type="molecule type" value="Genomic_DNA"/>
</dbReference>
<keyword evidence="2" id="KW-0732">Signal</keyword>
<accession>A0ABV8QY10</accession>
<dbReference type="InterPro" id="IPR021884">
    <property type="entry name" value="Ice-bd_prot"/>
</dbReference>
<sequence>MSPTEDTEDTEANEDIEVHGVAEAPSRVRVRRSTFRQGWTWLALVTSARIYLFLLLTLAAFALVPALFGMNASVVQSGSMRPHIRPGDVVLTTALPQGSPVSLGRVVQFRSPPEAEVDGIAKLRLHRVVAAGDDGTFVTAGDANESVDSVPLNRAQITGEARVLVPFVGLPGYWMGIGKYLPLFLWALFTLGALCAMIFDEPAEPPERPGPRNSSRVSTRRAFFALTGAGALAAVLAISRPSTVAAFTTRTSNVASSWKIAAQAPLSLGRAAGYALLASTRISNTGFFGGGTDIGGSIGTSPGTTITGFYFWNVSGSEDTDTASARNAQTDAATLYAAAGSRPTGTTRSQTLNGTITPGVYASSSGGFTVPGTLTLDARGDPSAVFIFKANSFTAAANSTVRLINRASAKNIYWRIAGAVTFSSYSTSVGHYIATGNIAFQSNSSLAGHALSLSGSISTVSTSVTIP</sequence>
<comment type="similarity">
    <text evidence="1">Belongs to the ice-binding protein family.</text>
</comment>
<keyword evidence="3" id="KW-1133">Transmembrane helix</keyword>
<feature type="transmembrane region" description="Helical" evidence="3">
    <location>
        <begin position="180"/>
        <end position="199"/>
    </location>
</feature>
<dbReference type="InterPro" id="IPR019533">
    <property type="entry name" value="Peptidase_S26"/>
</dbReference>
<evidence type="ECO:0000256" key="3">
    <source>
        <dbReference type="SAM" id="Phobius"/>
    </source>
</evidence>
<name>A0ABV8QY10_9MICC</name>
<dbReference type="InterPro" id="IPR036286">
    <property type="entry name" value="LexA/Signal_pep-like_sf"/>
</dbReference>
<keyword evidence="3" id="KW-0472">Membrane</keyword>
<evidence type="ECO:0000256" key="1">
    <source>
        <dbReference type="ARBA" id="ARBA00005445"/>
    </source>
</evidence>
<gene>
    <name evidence="4" type="ORF">ACFOW9_05395</name>
</gene>